<accession>A0A267DP45</accession>
<evidence type="ECO:0000313" key="3">
    <source>
        <dbReference type="Proteomes" id="UP000215902"/>
    </source>
</evidence>
<name>A0A267DP45_9PLAT</name>
<feature type="compositionally biased region" description="Acidic residues" evidence="1">
    <location>
        <begin position="96"/>
        <end position="106"/>
    </location>
</feature>
<feature type="region of interest" description="Disordered" evidence="1">
    <location>
        <begin position="1"/>
        <end position="306"/>
    </location>
</feature>
<evidence type="ECO:0000313" key="2">
    <source>
        <dbReference type="EMBL" id="PAA50926.1"/>
    </source>
</evidence>
<keyword evidence="3" id="KW-1185">Reference proteome</keyword>
<reference evidence="2 3" key="1">
    <citation type="submission" date="2017-06" db="EMBL/GenBank/DDBJ databases">
        <title>A platform for efficient transgenesis in Macrostomum lignano, a flatworm model organism for stem cell research.</title>
        <authorList>
            <person name="Berezikov E."/>
        </authorList>
    </citation>
    <scope>NUCLEOTIDE SEQUENCE [LARGE SCALE GENOMIC DNA]</scope>
    <source>
        <strain evidence="2">DV1</strain>
        <tissue evidence="2">Whole organism</tissue>
    </source>
</reference>
<feature type="compositionally biased region" description="Polar residues" evidence="1">
    <location>
        <begin position="292"/>
        <end position="303"/>
    </location>
</feature>
<dbReference type="AlphaFoldDB" id="A0A267DP45"/>
<feature type="compositionally biased region" description="Basic and acidic residues" evidence="1">
    <location>
        <begin position="107"/>
        <end position="191"/>
    </location>
</feature>
<protein>
    <submittedName>
        <fullName evidence="2">Uncharacterized protein</fullName>
    </submittedName>
</protein>
<feature type="compositionally biased region" description="Acidic residues" evidence="1">
    <location>
        <begin position="192"/>
        <end position="202"/>
    </location>
</feature>
<evidence type="ECO:0000256" key="1">
    <source>
        <dbReference type="SAM" id="MobiDB-lite"/>
    </source>
</evidence>
<proteinExistence type="predicted"/>
<dbReference type="STRING" id="282301.A0A267DP45"/>
<dbReference type="EMBL" id="NIVC01003535">
    <property type="protein sequence ID" value="PAA50926.1"/>
    <property type="molecule type" value="Genomic_DNA"/>
</dbReference>
<organism evidence="2 3">
    <name type="scientific">Macrostomum lignano</name>
    <dbReference type="NCBI Taxonomy" id="282301"/>
    <lineage>
        <taxon>Eukaryota</taxon>
        <taxon>Metazoa</taxon>
        <taxon>Spiralia</taxon>
        <taxon>Lophotrochozoa</taxon>
        <taxon>Platyhelminthes</taxon>
        <taxon>Rhabditophora</taxon>
        <taxon>Macrostomorpha</taxon>
        <taxon>Macrostomida</taxon>
        <taxon>Macrostomidae</taxon>
        <taxon>Macrostomum</taxon>
    </lineage>
</organism>
<gene>
    <name evidence="2" type="ORF">BOX15_Mlig000178g2</name>
</gene>
<feature type="compositionally biased region" description="Basic and acidic residues" evidence="1">
    <location>
        <begin position="8"/>
        <end position="95"/>
    </location>
</feature>
<comment type="caution">
    <text evidence="2">The sequence shown here is derived from an EMBL/GenBank/DDBJ whole genome shotgun (WGS) entry which is preliminary data.</text>
</comment>
<dbReference type="Proteomes" id="UP000215902">
    <property type="component" value="Unassembled WGS sequence"/>
</dbReference>
<feature type="compositionally biased region" description="Basic and acidic residues" evidence="1">
    <location>
        <begin position="203"/>
        <end position="262"/>
    </location>
</feature>
<sequence length="493" mass="55730">MTSQEAENQNREDEEAKAMHRGEEKSEHQGDEDVEHQGDEDAEHQGDEDVEHQGDEDAEHQGDEDAEHQGDEDAEHQGDEDAEHQGDEDAERQGDEDAELQGDEDVEHQGDEDAEHQGDEDAEHQGDEDAEHQGDEDVEHQGDEDAEHQGDEDAEHQGDEDAEHQGDEDAEHQGDEDAERQGDEDAERQGDEDAELQGDEDVEHQGDEDAEHLEKEASKHHEEENAERKEEDDMKHREAEFVKRHEDSDNRKQLEHKKEQDIKLPTMKVEVREAFQDDDNSEEKKCNEFEQSDSTPTWQQSKQLPPLRSYVLSKRSGKTGRQDQQKLAPNRVMMEAAQLLPKLRHSRPGIGYYGRVRGQAANRSFDLRSSHEPAGQTAPLVLGPSQELTSQFYSSNNKVGQQVGVKRVTTAASVNGRYPFSRIIYPNLIGQSVGQPIRMAQRQQRSLTMHSSEGTFVLRHKLRQSAGCLARIMDNSSTGEAAVRRAISRASKY</sequence>